<dbReference type="AlphaFoldDB" id="A0A1N6XV75"/>
<protein>
    <submittedName>
        <fullName evidence="5">Outer membrane lipoprotein SlyB</fullName>
    </submittedName>
</protein>
<sequence>MKTINGFGSVLGVVAALTLGACATPYDEPYGASPGASSQEDTYPGYGVVSSIERINQNSTGRAGGIGLGTIAGAVVGGVVGNQVGSGSGNTAATVIGAAGGAYVGHELEKRQRAQRGDDAYKVTISMDDGSYQSMILDSSSNTNFRVGDRVRIRDGVLQRY</sequence>
<evidence type="ECO:0000256" key="2">
    <source>
        <dbReference type="ARBA" id="ARBA00023136"/>
    </source>
</evidence>
<feature type="domain" description="Glycine zipper 2TM" evidence="4">
    <location>
        <begin position="68"/>
        <end position="108"/>
    </location>
</feature>
<reference evidence="6" key="1">
    <citation type="submission" date="2017-01" db="EMBL/GenBank/DDBJ databases">
        <authorList>
            <person name="Varghese N."/>
            <person name="Submissions S."/>
        </authorList>
    </citation>
    <scope>NUCLEOTIDE SEQUENCE [LARGE SCALE GENOMIC DNA]</scope>
    <source>
        <strain evidence="6">ATCC 51758</strain>
    </source>
</reference>
<dbReference type="GO" id="GO:0019867">
    <property type="term" value="C:outer membrane"/>
    <property type="evidence" value="ECO:0007669"/>
    <property type="project" value="InterPro"/>
</dbReference>
<keyword evidence="2" id="KW-0472">Membrane</keyword>
<dbReference type="RefSeq" id="WP_076602858.1">
    <property type="nucleotide sequence ID" value="NZ_FTMD01000009.1"/>
</dbReference>
<dbReference type="EMBL" id="FTMD01000009">
    <property type="protein sequence ID" value="SIR06240.1"/>
    <property type="molecule type" value="Genomic_DNA"/>
</dbReference>
<name>A0A1N6XV75_9RHOO</name>
<proteinExistence type="predicted"/>
<accession>A0A1N6XV75</accession>
<dbReference type="InterPro" id="IPR008816">
    <property type="entry name" value="Gly_zipper_2TM_dom"/>
</dbReference>
<evidence type="ECO:0000256" key="1">
    <source>
        <dbReference type="ARBA" id="ARBA00004370"/>
    </source>
</evidence>
<dbReference type="PROSITE" id="PS51257">
    <property type="entry name" value="PROKAR_LIPOPROTEIN"/>
    <property type="match status" value="1"/>
</dbReference>
<evidence type="ECO:0000259" key="4">
    <source>
        <dbReference type="Pfam" id="PF05433"/>
    </source>
</evidence>
<organism evidence="5 6">
    <name type="scientific">Aromatoleum tolulyticum</name>
    <dbReference type="NCBI Taxonomy" id="34027"/>
    <lineage>
        <taxon>Bacteria</taxon>
        <taxon>Pseudomonadati</taxon>
        <taxon>Pseudomonadota</taxon>
        <taxon>Betaproteobacteria</taxon>
        <taxon>Rhodocyclales</taxon>
        <taxon>Rhodocyclaceae</taxon>
        <taxon>Aromatoleum</taxon>
    </lineage>
</organism>
<dbReference type="InterPro" id="IPR051407">
    <property type="entry name" value="Bact_OM_lipoprot/Surf_antigen"/>
</dbReference>
<evidence type="ECO:0000313" key="6">
    <source>
        <dbReference type="Proteomes" id="UP000186819"/>
    </source>
</evidence>
<dbReference type="PANTHER" id="PTHR35603">
    <property type="match status" value="1"/>
</dbReference>
<keyword evidence="5" id="KW-0449">Lipoprotein</keyword>
<dbReference type="Pfam" id="PF05433">
    <property type="entry name" value="Rick_17kDa_Anti"/>
    <property type="match status" value="1"/>
</dbReference>
<evidence type="ECO:0000313" key="5">
    <source>
        <dbReference type="EMBL" id="SIR06240.1"/>
    </source>
</evidence>
<dbReference type="Proteomes" id="UP000186819">
    <property type="component" value="Unassembled WGS sequence"/>
</dbReference>
<evidence type="ECO:0000256" key="3">
    <source>
        <dbReference type="SAM" id="SignalP"/>
    </source>
</evidence>
<feature type="signal peptide" evidence="3">
    <location>
        <begin position="1"/>
        <end position="23"/>
    </location>
</feature>
<keyword evidence="3" id="KW-0732">Signal</keyword>
<feature type="chain" id="PRO_5012230194" evidence="3">
    <location>
        <begin position="24"/>
        <end position="161"/>
    </location>
</feature>
<dbReference type="PANTHER" id="PTHR35603:SF2">
    <property type="entry name" value="OUTER MEMBRANE LIPOPROTEIN"/>
    <property type="match status" value="1"/>
</dbReference>
<dbReference type="STRING" id="34027.SAMN05421829_109133"/>
<dbReference type="OrthoDB" id="9153931at2"/>
<keyword evidence="6" id="KW-1185">Reference proteome</keyword>
<comment type="subcellular location">
    <subcellularLocation>
        <location evidence="1">Membrane</location>
    </subcellularLocation>
</comment>
<gene>
    <name evidence="5" type="ORF">SAMN05421829_109133</name>
</gene>